<sequence length="503" mass="53132">MDNIRILGNRYRLDERVDGGGMGDVWRGRDIRLDRTVAIKVLHAGLSGDPAFRERFHGEARAVAALSAPGVVNLFDYGEDASADAGVVSYLVMEYVPGRSLRTVLSERGSLRVDEVLDIVAQSAEALDVAHEAGIIHRDIKPGNILIDAETGVVKIVDFGIARTRGQSSLTETGVVMGSVCYVSPEQLYGHEPSGSSDVYSLGVVAYEALTGRKPFASDVPATVIHEQIHKAPPPLPETVPAGVREAIMRALAKEPRHRWPNAAAFAAACRELIGAAAPREDATVRVAADAVPTTVIPTPQPTTVRAAAGPRPVTPTSGARRNRGAVVSHRRSGLRPRTLVVTTAIVALLAAGGIAAARPWDDERKRPAEGKGSTVADDRDETTAATTDSDKAPSPSEEQPSSQSSSHSPSETPSTSSPSEKPEEGKVPSLMGLSEDEAYAKAEAKGFTNVAAYEVGSGEYACTVVEQNPSAGSSQELDEELSFGVEYGDTPDCETDSSPEPE</sequence>
<comment type="catalytic activity">
    <reaction evidence="9">
        <text>L-seryl-[protein] + ATP = O-phospho-L-seryl-[protein] + ADP + H(+)</text>
        <dbReference type="Rhea" id="RHEA:17989"/>
        <dbReference type="Rhea" id="RHEA-COMP:9863"/>
        <dbReference type="Rhea" id="RHEA-COMP:11604"/>
        <dbReference type="ChEBI" id="CHEBI:15378"/>
        <dbReference type="ChEBI" id="CHEBI:29999"/>
        <dbReference type="ChEBI" id="CHEBI:30616"/>
        <dbReference type="ChEBI" id="CHEBI:83421"/>
        <dbReference type="ChEBI" id="CHEBI:456216"/>
        <dbReference type="EC" id="2.7.11.1"/>
    </reaction>
</comment>
<protein>
    <recommendedName>
        <fullName evidence="1">non-specific serine/threonine protein kinase</fullName>
        <ecNumber evidence="1">2.7.11.1</ecNumber>
    </recommendedName>
</protein>
<dbReference type="EC" id="2.7.11.1" evidence="1"/>
<feature type="compositionally biased region" description="Low complexity" evidence="10">
    <location>
        <begin position="384"/>
        <end position="420"/>
    </location>
</feature>
<dbReference type="GO" id="GO:0045717">
    <property type="term" value="P:negative regulation of fatty acid biosynthetic process"/>
    <property type="evidence" value="ECO:0007669"/>
    <property type="project" value="UniProtKB-ARBA"/>
</dbReference>
<dbReference type="PANTHER" id="PTHR43289:SF6">
    <property type="entry name" value="SERINE_THREONINE-PROTEIN KINASE NEKL-3"/>
    <property type="match status" value="1"/>
</dbReference>
<evidence type="ECO:0000256" key="8">
    <source>
        <dbReference type="ARBA" id="ARBA00047899"/>
    </source>
</evidence>
<dbReference type="InterPro" id="IPR008271">
    <property type="entry name" value="Ser/Thr_kinase_AS"/>
</dbReference>
<evidence type="ECO:0000256" key="3">
    <source>
        <dbReference type="ARBA" id="ARBA00022679"/>
    </source>
</evidence>
<dbReference type="InterPro" id="IPR000719">
    <property type="entry name" value="Prot_kinase_dom"/>
</dbReference>
<dbReference type="EMBL" id="CP001778">
    <property type="protein sequence ID" value="ADD41773.1"/>
    <property type="molecule type" value="Genomic_DNA"/>
</dbReference>
<dbReference type="PROSITE" id="PS50011">
    <property type="entry name" value="PROTEIN_KINASE_DOM"/>
    <property type="match status" value="1"/>
</dbReference>
<dbReference type="RefSeq" id="WP_013017344.1">
    <property type="nucleotide sequence ID" value="NC_013947.1"/>
</dbReference>
<dbReference type="eggNOG" id="COG2815">
    <property type="taxonomic scope" value="Bacteria"/>
</dbReference>
<feature type="compositionally biased region" description="Basic and acidic residues" evidence="10">
    <location>
        <begin position="361"/>
        <end position="370"/>
    </location>
</feature>
<dbReference type="Pfam" id="PF03793">
    <property type="entry name" value="PASTA"/>
    <property type="match status" value="1"/>
</dbReference>
<dbReference type="SMART" id="SM00740">
    <property type="entry name" value="PASTA"/>
    <property type="match status" value="1"/>
</dbReference>
<keyword evidence="3" id="KW-0808">Transferase</keyword>
<dbReference type="Proteomes" id="UP000000844">
    <property type="component" value="Chromosome"/>
</dbReference>
<evidence type="ECO:0000256" key="7">
    <source>
        <dbReference type="ARBA" id="ARBA00022840"/>
    </source>
</evidence>
<dbReference type="KEGG" id="sna:Snas_2079"/>
<comment type="catalytic activity">
    <reaction evidence="8">
        <text>L-threonyl-[protein] + ATP = O-phospho-L-threonyl-[protein] + ADP + H(+)</text>
        <dbReference type="Rhea" id="RHEA:46608"/>
        <dbReference type="Rhea" id="RHEA-COMP:11060"/>
        <dbReference type="Rhea" id="RHEA-COMP:11605"/>
        <dbReference type="ChEBI" id="CHEBI:15378"/>
        <dbReference type="ChEBI" id="CHEBI:30013"/>
        <dbReference type="ChEBI" id="CHEBI:30616"/>
        <dbReference type="ChEBI" id="CHEBI:61977"/>
        <dbReference type="ChEBI" id="CHEBI:456216"/>
        <dbReference type="EC" id="2.7.11.1"/>
    </reaction>
</comment>
<dbReference type="FunFam" id="1.10.510.10:FF:000021">
    <property type="entry name" value="Serine/threonine protein kinase"/>
    <property type="match status" value="1"/>
</dbReference>
<evidence type="ECO:0000256" key="6">
    <source>
        <dbReference type="ARBA" id="ARBA00022777"/>
    </source>
</evidence>
<dbReference type="FunFam" id="3.30.200.20:FF:000035">
    <property type="entry name" value="Serine/threonine protein kinase Stk1"/>
    <property type="match status" value="1"/>
</dbReference>
<dbReference type="Gene3D" id="3.30.10.20">
    <property type="match status" value="1"/>
</dbReference>
<dbReference type="AlphaFoldDB" id="D3Q0N7"/>
<gene>
    <name evidence="13" type="ordered locus">Snas_2079</name>
</gene>
<feature type="domain" description="Protein kinase" evidence="11">
    <location>
        <begin position="11"/>
        <end position="274"/>
    </location>
</feature>
<keyword evidence="2 13" id="KW-0723">Serine/threonine-protein kinase</keyword>
<dbReference type="Gene3D" id="3.30.200.20">
    <property type="entry name" value="Phosphorylase Kinase, domain 1"/>
    <property type="match status" value="1"/>
</dbReference>
<dbReference type="Gene3D" id="1.10.510.10">
    <property type="entry name" value="Transferase(Phosphotransferase) domain 1"/>
    <property type="match status" value="1"/>
</dbReference>
<feature type="region of interest" description="Disordered" evidence="10">
    <location>
        <begin position="361"/>
        <end position="435"/>
    </location>
</feature>
<evidence type="ECO:0000256" key="2">
    <source>
        <dbReference type="ARBA" id="ARBA00022527"/>
    </source>
</evidence>
<feature type="domain" description="PASTA" evidence="12">
    <location>
        <begin position="422"/>
        <end position="490"/>
    </location>
</feature>
<evidence type="ECO:0000256" key="9">
    <source>
        <dbReference type="ARBA" id="ARBA00048679"/>
    </source>
</evidence>
<dbReference type="SUPFAM" id="SSF56112">
    <property type="entry name" value="Protein kinase-like (PK-like)"/>
    <property type="match status" value="1"/>
</dbReference>
<feature type="region of interest" description="Disordered" evidence="10">
    <location>
        <begin position="298"/>
        <end position="332"/>
    </location>
</feature>
<dbReference type="eggNOG" id="COG0515">
    <property type="taxonomic scope" value="Bacteria"/>
</dbReference>
<evidence type="ECO:0000256" key="4">
    <source>
        <dbReference type="ARBA" id="ARBA00022737"/>
    </source>
</evidence>
<evidence type="ECO:0000256" key="1">
    <source>
        <dbReference type="ARBA" id="ARBA00012513"/>
    </source>
</evidence>
<dbReference type="CDD" id="cd14014">
    <property type="entry name" value="STKc_PknB_like"/>
    <property type="match status" value="1"/>
</dbReference>
<evidence type="ECO:0000313" key="13">
    <source>
        <dbReference type="EMBL" id="ADD41773.1"/>
    </source>
</evidence>
<evidence type="ECO:0000313" key="14">
    <source>
        <dbReference type="Proteomes" id="UP000000844"/>
    </source>
</evidence>
<keyword evidence="5" id="KW-0547">Nucleotide-binding</keyword>
<keyword evidence="14" id="KW-1185">Reference proteome</keyword>
<organism evidence="13 14">
    <name type="scientific">Stackebrandtia nassauensis (strain DSM 44728 / CIP 108903 / NRRL B-16338 / NBRC 102104 / LLR-40K-21)</name>
    <dbReference type="NCBI Taxonomy" id="446470"/>
    <lineage>
        <taxon>Bacteria</taxon>
        <taxon>Bacillati</taxon>
        <taxon>Actinomycetota</taxon>
        <taxon>Actinomycetes</taxon>
        <taxon>Glycomycetales</taxon>
        <taxon>Glycomycetaceae</taxon>
        <taxon>Stackebrandtia</taxon>
    </lineage>
</organism>
<keyword evidence="4" id="KW-0677">Repeat</keyword>
<proteinExistence type="predicted"/>
<dbReference type="HOGENOM" id="CLU_000288_63_44_11"/>
<keyword evidence="6 13" id="KW-0418">Kinase</keyword>
<dbReference type="PROSITE" id="PS00108">
    <property type="entry name" value="PROTEIN_KINASE_ST"/>
    <property type="match status" value="1"/>
</dbReference>
<accession>D3Q0N7</accession>
<reference evidence="13 14" key="1">
    <citation type="journal article" date="2009" name="Stand. Genomic Sci.">
        <title>Complete genome sequence of Stackebrandtia nassauensis type strain (LLR-40K-21).</title>
        <authorList>
            <person name="Munk C."/>
            <person name="Lapidus A."/>
            <person name="Copeland A."/>
            <person name="Jando M."/>
            <person name="Mayilraj S."/>
            <person name="Glavina Del Rio T."/>
            <person name="Nolan M."/>
            <person name="Chen F."/>
            <person name="Lucas S."/>
            <person name="Tice H."/>
            <person name="Cheng J.F."/>
            <person name="Han C."/>
            <person name="Detter J.C."/>
            <person name="Bruce D."/>
            <person name="Goodwin L."/>
            <person name="Chain P."/>
            <person name="Pitluck S."/>
            <person name="Goker M."/>
            <person name="Ovchinikova G."/>
            <person name="Pati A."/>
            <person name="Ivanova N."/>
            <person name="Mavromatis K."/>
            <person name="Chen A."/>
            <person name="Palaniappan K."/>
            <person name="Land M."/>
            <person name="Hauser L."/>
            <person name="Chang Y.J."/>
            <person name="Jeffries C.D."/>
            <person name="Bristow J."/>
            <person name="Eisen J.A."/>
            <person name="Markowitz V."/>
            <person name="Hugenholtz P."/>
            <person name="Kyrpides N.C."/>
            <person name="Klenk H.P."/>
        </authorList>
    </citation>
    <scope>NUCLEOTIDE SEQUENCE [LARGE SCALE GENOMIC DNA]</scope>
    <source>
        <strain evidence="14">DSM 44728 / CIP 108903 / NRRL B-16338 / NBRC 102104 / LLR-40K-21</strain>
    </source>
</reference>
<dbReference type="OrthoDB" id="9762169at2"/>
<dbReference type="SMART" id="SM00220">
    <property type="entry name" value="S_TKc"/>
    <property type="match status" value="1"/>
</dbReference>
<dbReference type="CDD" id="cd06577">
    <property type="entry name" value="PASTA_pknB"/>
    <property type="match status" value="1"/>
</dbReference>
<dbReference type="Pfam" id="PF00069">
    <property type="entry name" value="Pkinase"/>
    <property type="match status" value="1"/>
</dbReference>
<dbReference type="STRING" id="446470.Snas_2079"/>
<evidence type="ECO:0000256" key="10">
    <source>
        <dbReference type="SAM" id="MobiDB-lite"/>
    </source>
</evidence>
<name>D3Q0N7_STANL</name>
<evidence type="ECO:0000259" key="11">
    <source>
        <dbReference type="PROSITE" id="PS50011"/>
    </source>
</evidence>
<evidence type="ECO:0000256" key="5">
    <source>
        <dbReference type="ARBA" id="ARBA00022741"/>
    </source>
</evidence>
<dbReference type="PANTHER" id="PTHR43289">
    <property type="entry name" value="MITOGEN-ACTIVATED PROTEIN KINASE KINASE KINASE 20-RELATED"/>
    <property type="match status" value="1"/>
</dbReference>
<keyword evidence="7" id="KW-0067">ATP-binding</keyword>
<dbReference type="PROSITE" id="PS51178">
    <property type="entry name" value="PASTA"/>
    <property type="match status" value="1"/>
</dbReference>
<dbReference type="GO" id="GO:0004674">
    <property type="term" value="F:protein serine/threonine kinase activity"/>
    <property type="evidence" value="ECO:0007669"/>
    <property type="project" value="UniProtKB-KW"/>
</dbReference>
<dbReference type="InterPro" id="IPR011009">
    <property type="entry name" value="Kinase-like_dom_sf"/>
</dbReference>
<dbReference type="InterPro" id="IPR005543">
    <property type="entry name" value="PASTA_dom"/>
</dbReference>
<dbReference type="GO" id="GO:0005524">
    <property type="term" value="F:ATP binding"/>
    <property type="evidence" value="ECO:0007669"/>
    <property type="project" value="UniProtKB-KW"/>
</dbReference>
<evidence type="ECO:0000259" key="12">
    <source>
        <dbReference type="PROSITE" id="PS51178"/>
    </source>
</evidence>
<feature type="compositionally biased region" description="Basic residues" evidence="10">
    <location>
        <begin position="321"/>
        <end position="332"/>
    </location>
</feature>